<feature type="transmembrane region" description="Helical" evidence="2">
    <location>
        <begin position="33"/>
        <end position="58"/>
    </location>
</feature>
<feature type="transmembrane region" description="Helical" evidence="2">
    <location>
        <begin position="64"/>
        <end position="82"/>
    </location>
</feature>
<dbReference type="Pfam" id="PF14145">
    <property type="entry name" value="YrhK"/>
    <property type="match status" value="1"/>
</dbReference>
<feature type="compositionally biased region" description="Basic and acidic residues" evidence="1">
    <location>
        <begin position="106"/>
        <end position="144"/>
    </location>
</feature>
<accession>A0ABN0XG20</accession>
<sequence length="151" mass="17505">MPKIETKKHDVDPGEEEDIIVKAGRFRVYFQNYYTLISLINDLFTGALYLSASILQLFTSYTRIGGYLYLFGAVFLLMRPLLKIAHNVFLYKEDEYQRKVLGKDTAEDVKRGDGDTDKPTQEVEIKSESEDEKDSNNDISKDYNEDYYGNE</sequence>
<feature type="region of interest" description="Disordered" evidence="1">
    <location>
        <begin position="106"/>
        <end position="151"/>
    </location>
</feature>
<dbReference type="RefSeq" id="WP_343755172.1">
    <property type="nucleotide sequence ID" value="NZ_BAAACW010000093.1"/>
</dbReference>
<feature type="domain" description="YrhK" evidence="3">
    <location>
        <begin position="33"/>
        <end position="87"/>
    </location>
</feature>
<organism evidence="4 5">
    <name type="scientific">Alkalibacterium iburiense</name>
    <dbReference type="NCBI Taxonomy" id="290589"/>
    <lineage>
        <taxon>Bacteria</taxon>
        <taxon>Bacillati</taxon>
        <taxon>Bacillota</taxon>
        <taxon>Bacilli</taxon>
        <taxon>Lactobacillales</taxon>
        <taxon>Carnobacteriaceae</taxon>
        <taxon>Alkalibacterium</taxon>
    </lineage>
</organism>
<evidence type="ECO:0000256" key="1">
    <source>
        <dbReference type="SAM" id="MobiDB-lite"/>
    </source>
</evidence>
<name>A0ABN0XG20_9LACT</name>
<evidence type="ECO:0000313" key="5">
    <source>
        <dbReference type="Proteomes" id="UP001501166"/>
    </source>
</evidence>
<protein>
    <recommendedName>
        <fullName evidence="3">YrhK domain-containing protein</fullName>
    </recommendedName>
</protein>
<proteinExistence type="predicted"/>
<keyword evidence="5" id="KW-1185">Reference proteome</keyword>
<comment type="caution">
    <text evidence="4">The sequence shown here is derived from an EMBL/GenBank/DDBJ whole genome shotgun (WGS) entry which is preliminary data.</text>
</comment>
<dbReference type="Proteomes" id="UP001501166">
    <property type="component" value="Unassembled WGS sequence"/>
</dbReference>
<reference evidence="4 5" key="1">
    <citation type="journal article" date="2019" name="Int. J. Syst. Evol. Microbiol.">
        <title>The Global Catalogue of Microorganisms (GCM) 10K type strain sequencing project: providing services to taxonomists for standard genome sequencing and annotation.</title>
        <authorList>
            <consortium name="The Broad Institute Genomics Platform"/>
            <consortium name="The Broad Institute Genome Sequencing Center for Infectious Disease"/>
            <person name="Wu L."/>
            <person name="Ma J."/>
        </authorList>
    </citation>
    <scope>NUCLEOTIDE SEQUENCE [LARGE SCALE GENOMIC DNA]</scope>
    <source>
        <strain evidence="4 5">JCM 12662</strain>
    </source>
</reference>
<dbReference type="InterPro" id="IPR025424">
    <property type="entry name" value="YrhK_domain"/>
</dbReference>
<keyword evidence="2" id="KW-1133">Transmembrane helix</keyword>
<evidence type="ECO:0000259" key="3">
    <source>
        <dbReference type="Pfam" id="PF14145"/>
    </source>
</evidence>
<dbReference type="EMBL" id="BAAACW010000093">
    <property type="protein sequence ID" value="GAA0363087.1"/>
    <property type="molecule type" value="Genomic_DNA"/>
</dbReference>
<evidence type="ECO:0000256" key="2">
    <source>
        <dbReference type="SAM" id="Phobius"/>
    </source>
</evidence>
<keyword evidence="2" id="KW-0472">Membrane</keyword>
<gene>
    <name evidence="4" type="ORF">GCM10008932_14420</name>
</gene>
<evidence type="ECO:0000313" key="4">
    <source>
        <dbReference type="EMBL" id="GAA0363087.1"/>
    </source>
</evidence>
<keyword evidence="2" id="KW-0812">Transmembrane</keyword>